<comment type="caution">
    <text evidence="1">The sequence shown here is derived from an EMBL/GenBank/DDBJ whole genome shotgun (WGS) entry which is preliminary data.</text>
</comment>
<organism evidence="1 2">
    <name type="scientific">Dermacentor silvarum</name>
    <name type="common">Tick</name>
    <dbReference type="NCBI Taxonomy" id="543639"/>
    <lineage>
        <taxon>Eukaryota</taxon>
        <taxon>Metazoa</taxon>
        <taxon>Ecdysozoa</taxon>
        <taxon>Arthropoda</taxon>
        <taxon>Chelicerata</taxon>
        <taxon>Arachnida</taxon>
        <taxon>Acari</taxon>
        <taxon>Parasitiformes</taxon>
        <taxon>Ixodida</taxon>
        <taxon>Ixodoidea</taxon>
        <taxon>Ixodidae</taxon>
        <taxon>Rhipicephalinae</taxon>
        <taxon>Dermacentor</taxon>
    </lineage>
</organism>
<sequence>MFSCMQDVDEKFARESLRNRLADTEPEVVQAVLALGEVKTLEQACFPSTGYAAVQLRCICGSLLNALASSAKDVEVFHEALHFYRRLLAEKAACGDYDFAVAAVRDGRIPSAMVISGLSAVINGVEPVAALKVLLADDSQGMPTTHHKERLQSLALAVSVQLLREAEDVKWILSEKNLGVALWHFIRGRNISCEQHEMFVTRVELVVPRSTSSDASTDRASDVSGSRLGTSHDVATPSTSTGGTVQARMEPHFVSVEASREVKVLASTEEAGEFLIVQMTTLNALLGKDECQQCSQPGLSVQLGIRPGLAAQMILTCAFCGGVAKEKLVKLVASWDITLKKPNTLLVLLNHEQVPVTMKFGILKLVSRIETKAMLEAAVKVITTMLGPEARDVAPTSPLPAAEARLLEACFAKYNLAAVDRLVDVEGAVETLENALRSTRTCEGSDSVATMALQVVNKDVVKKLPQENQVALLDTLVDLALDTPPSVQHSAVLRALRKVCSFGSLLVEPLQRTSTSRQSPAKTVREAKKMRQVTQYSLMNPLV</sequence>
<dbReference type="EMBL" id="CM023479">
    <property type="protein sequence ID" value="KAH7975150.1"/>
    <property type="molecule type" value="Genomic_DNA"/>
</dbReference>
<accession>A0ACB8DS23</accession>
<proteinExistence type="predicted"/>
<reference evidence="1" key="1">
    <citation type="submission" date="2020-05" db="EMBL/GenBank/DDBJ databases">
        <title>Large-scale comparative analyses of tick genomes elucidate their genetic diversity and vector capacities.</title>
        <authorList>
            <person name="Jia N."/>
            <person name="Wang J."/>
            <person name="Shi W."/>
            <person name="Du L."/>
            <person name="Sun Y."/>
            <person name="Zhan W."/>
            <person name="Jiang J."/>
            <person name="Wang Q."/>
            <person name="Zhang B."/>
            <person name="Ji P."/>
            <person name="Sakyi L.B."/>
            <person name="Cui X."/>
            <person name="Yuan T."/>
            <person name="Jiang B."/>
            <person name="Yang W."/>
            <person name="Lam T.T.-Y."/>
            <person name="Chang Q."/>
            <person name="Ding S."/>
            <person name="Wang X."/>
            <person name="Zhu J."/>
            <person name="Ruan X."/>
            <person name="Zhao L."/>
            <person name="Wei J."/>
            <person name="Que T."/>
            <person name="Du C."/>
            <person name="Cheng J."/>
            <person name="Dai P."/>
            <person name="Han X."/>
            <person name="Huang E."/>
            <person name="Gao Y."/>
            <person name="Liu J."/>
            <person name="Shao H."/>
            <person name="Ye R."/>
            <person name="Li L."/>
            <person name="Wei W."/>
            <person name="Wang X."/>
            <person name="Wang C."/>
            <person name="Yang T."/>
            <person name="Huo Q."/>
            <person name="Li W."/>
            <person name="Guo W."/>
            <person name="Chen H."/>
            <person name="Zhou L."/>
            <person name="Ni X."/>
            <person name="Tian J."/>
            <person name="Zhou Y."/>
            <person name="Sheng Y."/>
            <person name="Liu T."/>
            <person name="Pan Y."/>
            <person name="Xia L."/>
            <person name="Li J."/>
            <person name="Zhao F."/>
            <person name="Cao W."/>
        </authorList>
    </citation>
    <scope>NUCLEOTIDE SEQUENCE</scope>
    <source>
        <strain evidence="1">Dsil-2018</strain>
    </source>
</reference>
<name>A0ACB8DS23_DERSI</name>
<evidence type="ECO:0000313" key="1">
    <source>
        <dbReference type="EMBL" id="KAH7975150.1"/>
    </source>
</evidence>
<protein>
    <submittedName>
        <fullName evidence="1">Uncharacterized protein</fullName>
    </submittedName>
</protein>
<evidence type="ECO:0000313" key="2">
    <source>
        <dbReference type="Proteomes" id="UP000821865"/>
    </source>
</evidence>
<dbReference type="Proteomes" id="UP000821865">
    <property type="component" value="Chromosome 10"/>
</dbReference>
<gene>
    <name evidence="1" type="ORF">HPB49_024430</name>
</gene>
<keyword evidence="2" id="KW-1185">Reference proteome</keyword>